<dbReference type="SMART" id="SM00028">
    <property type="entry name" value="TPR"/>
    <property type="match status" value="3"/>
</dbReference>
<dbReference type="Proteomes" id="UP000318010">
    <property type="component" value="Unassembled WGS sequence"/>
</dbReference>
<sequence>MQKSKLGLLIIGLFITSFAFGQTEALKSVVNNLAFFKQKADLAYLSRAKKSADSLVVTKKDSNDIQKNVYRLIVYSSILQLDSTNKLNQPDNFLDKTAALYEKFTAKSKIFNYQAEMDYSRRCLSNAYVRKGFTLSQSKDFKNAAIAFQNAKKYAPGQKNINVYLAYANNKQGNLQDAAKYYDNLINTDSTKLEYLETASSIYKSLGDTAKALQIVKKGRRLLPNSKQLLQDEANIYNNNHDYKSLEPLLPQLIDNNPNNSDITFVAANCYDHLNQFDKAESLYLRAIELNGNAYDPVFNLGLMYLKESTIKKDDGNRNITNAILWLEKANEMSPRDKNCLEVLSLAYAKTGNQSQLERVNNRLEQIN</sequence>
<dbReference type="Pfam" id="PF13181">
    <property type="entry name" value="TPR_8"/>
    <property type="match status" value="1"/>
</dbReference>
<dbReference type="InterPro" id="IPR011990">
    <property type="entry name" value="TPR-like_helical_dom_sf"/>
</dbReference>
<dbReference type="Pfam" id="PF13432">
    <property type="entry name" value="TPR_16"/>
    <property type="match status" value="1"/>
</dbReference>
<dbReference type="SUPFAM" id="SSF48452">
    <property type="entry name" value="TPR-like"/>
    <property type="match status" value="1"/>
</dbReference>
<dbReference type="PANTHER" id="PTHR12558">
    <property type="entry name" value="CELL DIVISION CYCLE 16,23,27"/>
    <property type="match status" value="1"/>
</dbReference>
<dbReference type="PANTHER" id="PTHR12558:SF13">
    <property type="entry name" value="CELL DIVISION CYCLE PROTEIN 27 HOMOLOG"/>
    <property type="match status" value="1"/>
</dbReference>
<protein>
    <submittedName>
        <fullName evidence="1">Uncharacterized protein</fullName>
    </submittedName>
</protein>
<reference evidence="1 2" key="1">
    <citation type="submission" date="2019-07" db="EMBL/GenBank/DDBJ databases">
        <authorList>
            <person name="Kim J."/>
        </authorList>
    </citation>
    <scope>NUCLEOTIDE SEQUENCE [LARGE SCALE GENOMIC DNA]</scope>
    <source>
        <strain evidence="1 2">MJ1a</strain>
    </source>
</reference>
<dbReference type="Gene3D" id="1.25.40.10">
    <property type="entry name" value="Tetratricopeptide repeat domain"/>
    <property type="match status" value="2"/>
</dbReference>
<dbReference type="EMBL" id="VOEI01000003">
    <property type="protein sequence ID" value="TWR26096.1"/>
    <property type="molecule type" value="Genomic_DNA"/>
</dbReference>
<evidence type="ECO:0000313" key="2">
    <source>
        <dbReference type="Proteomes" id="UP000318010"/>
    </source>
</evidence>
<keyword evidence="2" id="KW-1185">Reference proteome</keyword>
<evidence type="ECO:0000313" key="1">
    <source>
        <dbReference type="EMBL" id="TWR26096.1"/>
    </source>
</evidence>
<organism evidence="1 2">
    <name type="scientific">Mucilaginibacter achroorhodeus</name>
    <dbReference type="NCBI Taxonomy" id="2599294"/>
    <lineage>
        <taxon>Bacteria</taxon>
        <taxon>Pseudomonadati</taxon>
        <taxon>Bacteroidota</taxon>
        <taxon>Sphingobacteriia</taxon>
        <taxon>Sphingobacteriales</taxon>
        <taxon>Sphingobacteriaceae</taxon>
        <taxon>Mucilaginibacter</taxon>
    </lineage>
</organism>
<dbReference type="AlphaFoldDB" id="A0A563U417"/>
<comment type="caution">
    <text evidence="1">The sequence shown here is derived from an EMBL/GenBank/DDBJ whole genome shotgun (WGS) entry which is preliminary data.</text>
</comment>
<name>A0A563U417_9SPHI</name>
<dbReference type="RefSeq" id="WP_146271192.1">
    <property type="nucleotide sequence ID" value="NZ_VOEI01000003.1"/>
</dbReference>
<dbReference type="OrthoDB" id="747875at2"/>
<dbReference type="InterPro" id="IPR019734">
    <property type="entry name" value="TPR_rpt"/>
</dbReference>
<proteinExistence type="predicted"/>
<gene>
    <name evidence="1" type="ORF">FPZ42_10725</name>
</gene>
<accession>A0A563U417</accession>